<reference evidence="3" key="1">
    <citation type="submission" date="2016-06" db="UniProtKB">
        <authorList>
            <consortium name="WormBaseParasite"/>
        </authorList>
    </citation>
    <scope>IDENTIFICATION</scope>
</reference>
<dbReference type="AlphaFoldDB" id="A0A183J706"/>
<reference evidence="1 2" key="2">
    <citation type="submission" date="2018-11" db="EMBL/GenBank/DDBJ databases">
        <authorList>
            <consortium name="Pathogen Informatics"/>
        </authorList>
    </citation>
    <scope>NUCLEOTIDE SEQUENCE [LARGE SCALE GENOMIC DNA]</scope>
</reference>
<keyword evidence="2" id="KW-1185">Reference proteome</keyword>
<organism evidence="3">
    <name type="scientific">Soboliphyme baturini</name>
    <dbReference type="NCBI Taxonomy" id="241478"/>
    <lineage>
        <taxon>Eukaryota</taxon>
        <taxon>Metazoa</taxon>
        <taxon>Ecdysozoa</taxon>
        <taxon>Nematoda</taxon>
        <taxon>Enoplea</taxon>
        <taxon>Dorylaimia</taxon>
        <taxon>Dioctophymatida</taxon>
        <taxon>Dioctophymatoidea</taxon>
        <taxon>Soboliphymatidae</taxon>
        <taxon>Soboliphyme</taxon>
    </lineage>
</organism>
<evidence type="ECO:0000313" key="3">
    <source>
        <dbReference type="WBParaSite" id="SBAD_0001204401-mRNA-1"/>
    </source>
</evidence>
<name>A0A183J706_9BILA</name>
<dbReference type="Proteomes" id="UP000270296">
    <property type="component" value="Unassembled WGS sequence"/>
</dbReference>
<gene>
    <name evidence="1" type="ORF">SBAD_LOCUS11654</name>
</gene>
<accession>A0A183J706</accession>
<dbReference type="EMBL" id="UZAM01016115">
    <property type="protein sequence ID" value="VDP41861.1"/>
    <property type="molecule type" value="Genomic_DNA"/>
</dbReference>
<dbReference type="WBParaSite" id="SBAD_0001204401-mRNA-1">
    <property type="protein sequence ID" value="SBAD_0001204401-mRNA-1"/>
    <property type="gene ID" value="SBAD_0001204401"/>
</dbReference>
<evidence type="ECO:0000313" key="1">
    <source>
        <dbReference type="EMBL" id="VDP41861.1"/>
    </source>
</evidence>
<proteinExistence type="predicted"/>
<sequence length="45" mass="5374">MQPSTTAWRSKTVRFCSMAISFFYSQIPLIKEFTTDCFRPMLFCR</sequence>
<evidence type="ECO:0000313" key="2">
    <source>
        <dbReference type="Proteomes" id="UP000270296"/>
    </source>
</evidence>
<protein>
    <submittedName>
        <fullName evidence="1 3">Uncharacterized protein</fullName>
    </submittedName>
</protein>